<evidence type="ECO:0000256" key="6">
    <source>
        <dbReference type="SAM" id="MobiDB-lite"/>
    </source>
</evidence>
<dbReference type="Gene3D" id="2.40.10.350">
    <property type="entry name" value="Rod shape-determining protein MreC, domain 2"/>
    <property type="match status" value="1"/>
</dbReference>
<dbReference type="InterPro" id="IPR055342">
    <property type="entry name" value="MreC_beta-barrel_core"/>
</dbReference>
<dbReference type="Proteomes" id="UP000575898">
    <property type="component" value="Unassembled WGS sequence"/>
</dbReference>
<organism evidence="8 9">
    <name type="scientific">Chitinivorax tropicus</name>
    <dbReference type="NCBI Taxonomy" id="714531"/>
    <lineage>
        <taxon>Bacteria</taxon>
        <taxon>Pseudomonadati</taxon>
        <taxon>Pseudomonadota</taxon>
        <taxon>Betaproteobacteria</taxon>
        <taxon>Chitinivorax</taxon>
    </lineage>
</organism>
<dbReference type="Gene3D" id="2.40.10.340">
    <property type="entry name" value="Rod shape-determining protein MreC, domain 1"/>
    <property type="match status" value="1"/>
</dbReference>
<evidence type="ECO:0000313" key="9">
    <source>
        <dbReference type="Proteomes" id="UP000575898"/>
    </source>
</evidence>
<dbReference type="PANTHER" id="PTHR34138:SF1">
    <property type="entry name" value="CELL SHAPE-DETERMINING PROTEIN MREC"/>
    <property type="match status" value="1"/>
</dbReference>
<evidence type="ECO:0000256" key="3">
    <source>
        <dbReference type="ARBA" id="ARBA00022960"/>
    </source>
</evidence>
<keyword evidence="9" id="KW-1185">Reference proteome</keyword>
<evidence type="ECO:0000256" key="2">
    <source>
        <dbReference type="ARBA" id="ARBA00013855"/>
    </source>
</evidence>
<dbReference type="RefSeq" id="WP_184036534.1">
    <property type="nucleotide sequence ID" value="NZ_JACHHY010000006.1"/>
</dbReference>
<accession>A0A840MP59</accession>
<dbReference type="NCBIfam" id="TIGR00219">
    <property type="entry name" value="mreC"/>
    <property type="match status" value="1"/>
</dbReference>
<sequence>MEHQAPPFFIRGISPKTKLIIYGLLSLALLIIDSRYRVLDVVREKVSVLLYPLQVVATTPITAAHRLSDFLSDQARLRSENERLHNQQLEANAQLLRMRELQAENDRLRGLLGSANLLPGQTMFAEILYTGRDPFTRKVIVNRGTHDAVVTGQPVIDDAGVLGQVTRVHELVSEVTLLTEKGQPVPVQIQRNGLRAVVFGTGQATELEVRFLPLNADIQVGDILVTSGIDGTYPPGLPVAIVQTVDKSGASNFARIVCRPAGNVEKHRYLLILKEKRDIPPPPEPEEPQEGKKKPRRGGH</sequence>
<dbReference type="GO" id="GO:0008360">
    <property type="term" value="P:regulation of cell shape"/>
    <property type="evidence" value="ECO:0007669"/>
    <property type="project" value="UniProtKB-KW"/>
</dbReference>
<comment type="similarity">
    <text evidence="1 5">Belongs to the MreC family.</text>
</comment>
<name>A0A840MP59_9PROT</name>
<evidence type="ECO:0000256" key="1">
    <source>
        <dbReference type="ARBA" id="ARBA00009369"/>
    </source>
</evidence>
<protein>
    <recommendedName>
        <fullName evidence="2 5">Cell shape-determining protein MreC</fullName>
    </recommendedName>
    <alternativeName>
        <fullName evidence="4 5">Cell shape protein MreC</fullName>
    </alternativeName>
</protein>
<dbReference type="Pfam" id="PF04085">
    <property type="entry name" value="MreC"/>
    <property type="match status" value="1"/>
</dbReference>
<proteinExistence type="inferred from homology"/>
<dbReference type="PIRSF" id="PIRSF038471">
    <property type="entry name" value="MreC"/>
    <property type="match status" value="1"/>
</dbReference>
<dbReference type="EMBL" id="JACHHY010000006">
    <property type="protein sequence ID" value="MBB5017963.1"/>
    <property type="molecule type" value="Genomic_DNA"/>
</dbReference>
<comment type="caution">
    <text evidence="8">The sequence shown here is derived from an EMBL/GenBank/DDBJ whole genome shotgun (WGS) entry which is preliminary data.</text>
</comment>
<evidence type="ECO:0000313" key="8">
    <source>
        <dbReference type="EMBL" id="MBB5017963.1"/>
    </source>
</evidence>
<comment type="function">
    <text evidence="5">Involved in formation and maintenance of cell shape.</text>
</comment>
<evidence type="ECO:0000256" key="4">
    <source>
        <dbReference type="ARBA" id="ARBA00032089"/>
    </source>
</evidence>
<evidence type="ECO:0000259" key="7">
    <source>
        <dbReference type="Pfam" id="PF04085"/>
    </source>
</evidence>
<keyword evidence="3 5" id="KW-0133">Cell shape</keyword>
<gene>
    <name evidence="8" type="ORF">HNQ59_001248</name>
</gene>
<dbReference type="PANTHER" id="PTHR34138">
    <property type="entry name" value="CELL SHAPE-DETERMINING PROTEIN MREC"/>
    <property type="match status" value="1"/>
</dbReference>
<dbReference type="GO" id="GO:0005886">
    <property type="term" value="C:plasma membrane"/>
    <property type="evidence" value="ECO:0007669"/>
    <property type="project" value="TreeGrafter"/>
</dbReference>
<dbReference type="InterPro" id="IPR042175">
    <property type="entry name" value="Cell/Rod_MreC_2"/>
</dbReference>
<feature type="domain" description="Rod shape-determining protein MreC beta-barrel core" evidence="7">
    <location>
        <begin position="128"/>
        <end position="274"/>
    </location>
</feature>
<evidence type="ECO:0000256" key="5">
    <source>
        <dbReference type="PIRNR" id="PIRNR038471"/>
    </source>
</evidence>
<dbReference type="InterPro" id="IPR007221">
    <property type="entry name" value="MreC"/>
</dbReference>
<reference evidence="8 9" key="1">
    <citation type="submission" date="2020-08" db="EMBL/GenBank/DDBJ databases">
        <title>Genomic Encyclopedia of Type Strains, Phase IV (KMG-IV): sequencing the most valuable type-strain genomes for metagenomic binning, comparative biology and taxonomic classification.</title>
        <authorList>
            <person name="Goeker M."/>
        </authorList>
    </citation>
    <scope>NUCLEOTIDE SEQUENCE [LARGE SCALE GENOMIC DNA]</scope>
    <source>
        <strain evidence="8 9">DSM 27165</strain>
    </source>
</reference>
<dbReference type="AlphaFoldDB" id="A0A840MP59"/>
<dbReference type="InterPro" id="IPR042177">
    <property type="entry name" value="Cell/Rod_1"/>
</dbReference>
<feature type="region of interest" description="Disordered" evidence="6">
    <location>
        <begin position="275"/>
        <end position="300"/>
    </location>
</feature>